<comment type="caution">
    <text evidence="3">The sequence shown here is derived from an EMBL/GenBank/DDBJ whole genome shotgun (WGS) entry which is preliminary data.</text>
</comment>
<dbReference type="Gene3D" id="3.30.1120.10">
    <property type="match status" value="1"/>
</dbReference>
<dbReference type="PANTHER" id="PTHR43751">
    <property type="entry name" value="SULFATASE"/>
    <property type="match status" value="1"/>
</dbReference>
<reference evidence="3" key="1">
    <citation type="submission" date="2020-03" db="EMBL/GenBank/DDBJ databases">
        <authorList>
            <person name="Guo F."/>
        </authorList>
    </citation>
    <scope>NUCLEOTIDE SEQUENCE</scope>
    <source>
        <strain evidence="3">JCM 30134</strain>
    </source>
</reference>
<gene>
    <name evidence="3" type="ORF">G8770_18175</name>
</gene>
<dbReference type="Pfam" id="PF00884">
    <property type="entry name" value="Sulfatase"/>
    <property type="match status" value="1"/>
</dbReference>
<name>A0A9E5MNG7_9GAMM</name>
<dbReference type="InterPro" id="IPR000917">
    <property type="entry name" value="Sulfatase_N"/>
</dbReference>
<dbReference type="SUPFAM" id="SSF53649">
    <property type="entry name" value="Alkaline phosphatase-like"/>
    <property type="match status" value="1"/>
</dbReference>
<dbReference type="PANTHER" id="PTHR43751:SF2">
    <property type="entry name" value="SULFATASE N-TERMINAL DOMAIN-CONTAINING PROTEIN"/>
    <property type="match status" value="1"/>
</dbReference>
<dbReference type="CDD" id="cd16142">
    <property type="entry name" value="ARS_like"/>
    <property type="match status" value="1"/>
</dbReference>
<evidence type="ECO:0000259" key="2">
    <source>
        <dbReference type="Pfam" id="PF00884"/>
    </source>
</evidence>
<dbReference type="Proteomes" id="UP000787472">
    <property type="component" value="Unassembled WGS sequence"/>
</dbReference>
<dbReference type="InterPro" id="IPR052701">
    <property type="entry name" value="GAG_Ulvan_Degrading_Sulfatases"/>
</dbReference>
<proteinExistence type="predicted"/>
<protein>
    <submittedName>
        <fullName evidence="3">Arylsulfatase</fullName>
    </submittedName>
</protein>
<dbReference type="RefSeq" id="WP_167190248.1">
    <property type="nucleotide sequence ID" value="NZ_JAAONZ010000017.1"/>
</dbReference>
<keyword evidence="1" id="KW-0732">Signal</keyword>
<dbReference type="EMBL" id="JAAONZ010000017">
    <property type="protein sequence ID" value="NHO67475.1"/>
    <property type="molecule type" value="Genomic_DNA"/>
</dbReference>
<dbReference type="Gene3D" id="3.40.720.10">
    <property type="entry name" value="Alkaline Phosphatase, subunit A"/>
    <property type="match status" value="1"/>
</dbReference>
<organism evidence="3 4">
    <name type="scientific">Pseudomaricurvus hydrocarbonicus</name>
    <dbReference type="NCBI Taxonomy" id="1470433"/>
    <lineage>
        <taxon>Bacteria</taxon>
        <taxon>Pseudomonadati</taxon>
        <taxon>Pseudomonadota</taxon>
        <taxon>Gammaproteobacteria</taxon>
        <taxon>Cellvibrionales</taxon>
        <taxon>Cellvibrionaceae</taxon>
        <taxon>Pseudomaricurvus</taxon>
    </lineage>
</organism>
<dbReference type="InterPro" id="IPR017850">
    <property type="entry name" value="Alkaline_phosphatase_core_sf"/>
</dbReference>
<dbReference type="AlphaFoldDB" id="A0A9E5MNG7"/>
<evidence type="ECO:0000313" key="4">
    <source>
        <dbReference type="Proteomes" id="UP000787472"/>
    </source>
</evidence>
<sequence length="521" mass="59076">MLHTLFVRSLRQSPAALLGAMCLLLSASVTAAASEKPNILVIMGDDIGHTNISYLSFGMMGYRTPNIDRIAKEGMYFTDYYGEQSCTAGRSAFITGQSPVRTGLTKVGIPGSPLGIQKEDPTLAELLKPYGYATGQFGKNHLGDRDEYLPTNHGFDEFFGNLYHLNAEEEPEKPHYFKDPKLVKMFSPRGVIHSYADGRVEDSGPLTKKRMETVDEEFLDASLNFIDKAVAADKPFFVWFNSSRMHYNTHVPDEYSGRSGLNFYADGMLQHDDHVGVLLNKLDQLGVTDNTIVIYTTDNGPQLNEWPDAGISPFRGEKNTNWEAAYRVVSFIRWPHKIAAGSVSNDVVAHLDWVPTLMAAAGNDKIKAELKRGKRIGDRTYKVHLDGYNMLPYITGKTQEGPRKNFFYFSDDGLLTGLRYDGRWKLVFAEQRATQMQVWREPFVKLRIPLIFDLRMDPYERAHHNSNQFNHWQTQNQYLAMPAFPVVGEFISTFKEFPPRQKPAKFNVDDITAAMYQTMQK</sequence>
<evidence type="ECO:0000256" key="1">
    <source>
        <dbReference type="SAM" id="SignalP"/>
    </source>
</evidence>
<accession>A0A9E5MNG7</accession>
<keyword evidence="4" id="KW-1185">Reference proteome</keyword>
<feature type="signal peptide" evidence="1">
    <location>
        <begin position="1"/>
        <end position="31"/>
    </location>
</feature>
<feature type="domain" description="Sulfatase N-terminal" evidence="2">
    <location>
        <begin position="37"/>
        <end position="362"/>
    </location>
</feature>
<feature type="chain" id="PRO_5039666678" evidence="1">
    <location>
        <begin position="32"/>
        <end position="521"/>
    </location>
</feature>
<evidence type="ECO:0000313" key="3">
    <source>
        <dbReference type="EMBL" id="NHO67475.1"/>
    </source>
</evidence>